<accession>R8B293</accession>
<feature type="signal peptide" evidence="2">
    <location>
        <begin position="1"/>
        <end position="23"/>
    </location>
</feature>
<dbReference type="PATRIC" id="fig|1318628.3.peg.1633"/>
<gene>
    <name evidence="3" type="ORF">MARLIPOL_08144</name>
</gene>
<proteinExistence type="predicted"/>
<sequence length="111" mass="12007">MLNRICLVALAGLTIMAGGQAVAGDAAANRSGDSPPVELRVEGITAHSADDDPGVLYILPWQPPTLPRRPRARLDDSAPDLLEPQDPMALERHRIFRETLNPSPDSYLSVQ</sequence>
<evidence type="ECO:0000256" key="1">
    <source>
        <dbReference type="SAM" id="MobiDB-lite"/>
    </source>
</evidence>
<dbReference type="EMBL" id="ASAD01000010">
    <property type="protein sequence ID" value="EON92708.1"/>
    <property type="molecule type" value="Genomic_DNA"/>
</dbReference>
<dbReference type="AlphaFoldDB" id="R8B293"/>
<dbReference type="Proteomes" id="UP000016540">
    <property type="component" value="Unassembled WGS sequence"/>
</dbReference>
<feature type="chain" id="PRO_5004462441" description="Secreted protein" evidence="2">
    <location>
        <begin position="24"/>
        <end position="111"/>
    </location>
</feature>
<organism evidence="3 4">
    <name type="scientific">Marinobacter lipolyticus SM19</name>
    <dbReference type="NCBI Taxonomy" id="1318628"/>
    <lineage>
        <taxon>Bacteria</taxon>
        <taxon>Pseudomonadati</taxon>
        <taxon>Pseudomonadota</taxon>
        <taxon>Gammaproteobacteria</taxon>
        <taxon>Pseudomonadales</taxon>
        <taxon>Marinobacteraceae</taxon>
        <taxon>Marinobacter</taxon>
    </lineage>
</organism>
<reference evidence="3 4" key="1">
    <citation type="journal article" date="2013" name="Genome Announc.">
        <title>Draft Genome Sequence of the Moderately Halophilic Bacterium Marinobacter lipolyticus Strain SM19.</title>
        <authorList>
            <person name="Papke R.T."/>
            <person name="de la Haba R.R."/>
            <person name="Infante-Dominguez C."/>
            <person name="Perez D."/>
            <person name="Sanchez-Porro C."/>
            <person name="Lapierre P."/>
            <person name="Ventosa A."/>
        </authorList>
    </citation>
    <scope>NUCLEOTIDE SEQUENCE [LARGE SCALE GENOMIC DNA]</scope>
    <source>
        <strain evidence="3 4">SM19</strain>
    </source>
</reference>
<dbReference type="HOGENOM" id="CLU_163296_0_0_6"/>
<feature type="region of interest" description="Disordered" evidence="1">
    <location>
        <begin position="68"/>
        <end position="87"/>
    </location>
</feature>
<evidence type="ECO:0000313" key="3">
    <source>
        <dbReference type="EMBL" id="EON92708.1"/>
    </source>
</evidence>
<evidence type="ECO:0008006" key="5">
    <source>
        <dbReference type="Google" id="ProtNLM"/>
    </source>
</evidence>
<keyword evidence="2" id="KW-0732">Signal</keyword>
<keyword evidence="4" id="KW-1185">Reference proteome</keyword>
<evidence type="ECO:0000313" key="4">
    <source>
        <dbReference type="Proteomes" id="UP000016540"/>
    </source>
</evidence>
<evidence type="ECO:0000256" key="2">
    <source>
        <dbReference type="SAM" id="SignalP"/>
    </source>
</evidence>
<comment type="caution">
    <text evidence="3">The sequence shown here is derived from an EMBL/GenBank/DDBJ whole genome shotgun (WGS) entry which is preliminary data.</text>
</comment>
<name>R8B293_9GAMM</name>
<dbReference type="OrthoDB" id="6367739at2"/>
<dbReference type="STRING" id="1318628.MARLIPOL_08144"/>
<protein>
    <recommendedName>
        <fullName evidence="5">Secreted protein</fullName>
    </recommendedName>
</protein>
<dbReference type="RefSeq" id="WP_012137632.1">
    <property type="nucleotide sequence ID" value="NZ_KE007317.1"/>
</dbReference>